<evidence type="ECO:0000256" key="2">
    <source>
        <dbReference type="SAM" id="Phobius"/>
    </source>
</evidence>
<dbReference type="EMBL" id="JAHTGR010000001">
    <property type="protein sequence ID" value="MBV6319323.1"/>
    <property type="molecule type" value="Genomic_DNA"/>
</dbReference>
<evidence type="ECO:0000256" key="1">
    <source>
        <dbReference type="SAM" id="MobiDB-lite"/>
    </source>
</evidence>
<reference evidence="4" key="2">
    <citation type="submission" date="2022-03" db="EMBL/GenBank/DDBJ databases">
        <title>Genome Encyclopedia of Bacteria and Archaea VI: Functional Genomics of Type Strains.</title>
        <authorList>
            <person name="Whitman W."/>
        </authorList>
    </citation>
    <scope>NUCLEOTIDE SEQUENCE</scope>
    <source>
        <strain evidence="4">HSC-15S17</strain>
    </source>
</reference>
<comment type="caution">
    <text evidence="3">The sequence shown here is derived from an EMBL/GenBank/DDBJ whole genome shotgun (WGS) entry which is preliminary data.</text>
</comment>
<name>A0AA41H2W6_9BURK</name>
<evidence type="ECO:0000313" key="4">
    <source>
        <dbReference type="EMBL" id="MCP2006869.1"/>
    </source>
</evidence>
<dbReference type="Proteomes" id="UP001162889">
    <property type="component" value="Unassembled WGS sequence"/>
</dbReference>
<dbReference type="Proteomes" id="UP001155901">
    <property type="component" value="Unassembled WGS sequence"/>
</dbReference>
<dbReference type="InterPro" id="IPR049802">
    <property type="entry name" value="RhsC-like_FIX"/>
</dbReference>
<organism evidence="3 5">
    <name type="scientific">Duganella violaceipulchra</name>
    <dbReference type="NCBI Taxonomy" id="2849652"/>
    <lineage>
        <taxon>Bacteria</taxon>
        <taxon>Pseudomonadati</taxon>
        <taxon>Pseudomonadota</taxon>
        <taxon>Betaproteobacteria</taxon>
        <taxon>Burkholderiales</taxon>
        <taxon>Oxalobacteraceae</taxon>
        <taxon>Telluria group</taxon>
        <taxon>Duganella</taxon>
    </lineage>
</organism>
<feature type="region of interest" description="Disordered" evidence="1">
    <location>
        <begin position="268"/>
        <end position="290"/>
    </location>
</feature>
<evidence type="ECO:0000313" key="3">
    <source>
        <dbReference type="EMBL" id="MBV6319323.1"/>
    </source>
</evidence>
<dbReference type="RefSeq" id="WP_217940004.1">
    <property type="nucleotide sequence ID" value="NZ_JAHTGR010000001.1"/>
</dbReference>
<feature type="transmembrane region" description="Helical" evidence="2">
    <location>
        <begin position="82"/>
        <end position="103"/>
    </location>
</feature>
<accession>A0AA41H2W6</accession>
<keyword evidence="2" id="KW-1133">Transmembrane helix</keyword>
<keyword evidence="6" id="KW-1185">Reference proteome</keyword>
<protein>
    <submittedName>
        <fullName evidence="3">Uncharacterized protein</fullName>
    </submittedName>
</protein>
<evidence type="ECO:0000313" key="5">
    <source>
        <dbReference type="Proteomes" id="UP001155901"/>
    </source>
</evidence>
<reference evidence="3" key="1">
    <citation type="submission" date="2021-07" db="EMBL/GenBank/DDBJ databases">
        <title>Characterization of violacein-producing bacteria and related species.</title>
        <authorList>
            <person name="Wilson H.S."/>
            <person name="De Leon M.E."/>
        </authorList>
    </citation>
    <scope>NUCLEOTIDE SEQUENCE</scope>
    <source>
        <strain evidence="3">HSC-15S17</strain>
    </source>
</reference>
<keyword evidence="2" id="KW-0472">Membrane</keyword>
<proteinExistence type="predicted"/>
<sequence length="510" mass="55997">MSDMQNPPADWTVSYFKAVCADVGSWTWGTVQGAFNEKASITQIIVDAVIGMIPLVGDATAVRDLIAVVFGLTDDEEKRNSTWHWVLLVVLLFALIPVFGGVVKGVGRIIVKVAEEAAHMAAAAKMAHMVEGAKEIIEFLNRIGVKNAEKWLLALRISDHMGPLVEKFTHLMVTLDNILLKTRTKIAGIAPSLAKRIESLRNGLVKVRNKGKEMIPIAVKELDQKLREIQAYIRSGGETTSRLALHEVATGQKVATRTEERRLIEDGVLPTRNSRGGFDQNPASPLQPKQVGKYYKPEADYPNLLRVDPKTNEYNSVAAFAGKMVNRPLKDGEEVFRFFGPGRTTHGVLVDESGAGGAWWGIGHPPKTAKEWREKAAVLDSFNGDGFYVSARVVGNRGPKAVVGTVSEQFGEKIPGQFLPGGATQAFFFLDKRFQDILNQIGHNFANGAKRSKISDPLTGLEFTFYRTGWTDANGIWGYLRAPGTTTTQTARVGSREQATKHNEQVVIHP</sequence>
<dbReference type="AlphaFoldDB" id="A0AA41H2W6"/>
<keyword evidence="2" id="KW-0812">Transmembrane</keyword>
<dbReference type="CDD" id="cd20746">
    <property type="entry name" value="FIX_Ntox15_NUC_DUF4112_RhsA-like"/>
    <property type="match status" value="1"/>
</dbReference>
<gene>
    <name evidence="3" type="ORF">KVP70_00120</name>
    <name evidence="4" type="ORF">L1274_000557</name>
</gene>
<dbReference type="EMBL" id="JALJZU010000001">
    <property type="protein sequence ID" value="MCP2006869.1"/>
    <property type="molecule type" value="Genomic_DNA"/>
</dbReference>
<evidence type="ECO:0000313" key="6">
    <source>
        <dbReference type="Proteomes" id="UP001162889"/>
    </source>
</evidence>